<dbReference type="AlphaFoldDB" id="G5K856"/>
<dbReference type="EMBL" id="AEUY02000005">
    <property type="protein sequence ID" value="EHI65762.1"/>
    <property type="molecule type" value="Genomic_DNA"/>
</dbReference>
<evidence type="ECO:0000313" key="1">
    <source>
        <dbReference type="EMBL" id="EHI65762.1"/>
    </source>
</evidence>
<gene>
    <name evidence="1" type="ORF">STRPS_1129</name>
</gene>
<comment type="caution">
    <text evidence="1">The sequence shown here is derived from an EMBL/GenBank/DDBJ whole genome shotgun (WGS) entry which is preliminary data.</text>
</comment>
<dbReference type="OrthoDB" id="2218700at2"/>
<keyword evidence="2" id="KW-1185">Reference proteome</keyword>
<reference evidence="1 2" key="1">
    <citation type="journal article" date="2014" name="Int. J. Syst. Evol. Microbiol.">
        <title>Phylogenomics and the dynamic genome evolution of the genus Streptococcus.</title>
        <authorList>
            <consortium name="The Broad Institute Genome Sequencing Platform"/>
            <person name="Richards V.P."/>
            <person name="Palmer S.R."/>
            <person name="Pavinski Bitar P.D."/>
            <person name="Qin X."/>
            <person name="Weinstock G.M."/>
            <person name="Highlander S.K."/>
            <person name="Town C.D."/>
            <person name="Burne R.A."/>
            <person name="Stanhope M.J."/>
        </authorList>
    </citation>
    <scope>NUCLEOTIDE SEQUENCE [LARGE SCALE GENOMIC DNA]</scope>
    <source>
        <strain evidence="1 2">LQ 940-04</strain>
    </source>
</reference>
<dbReference type="Proteomes" id="UP000003217">
    <property type="component" value="Unassembled WGS sequence"/>
</dbReference>
<protein>
    <submittedName>
        <fullName evidence="1">Uncharacterized protein</fullName>
    </submittedName>
</protein>
<organism evidence="1 2">
    <name type="scientific">Streptococcus pseudoporcinus LQ 940-04</name>
    <dbReference type="NCBI Taxonomy" id="875093"/>
    <lineage>
        <taxon>Bacteria</taxon>
        <taxon>Bacillati</taxon>
        <taxon>Bacillota</taxon>
        <taxon>Bacilli</taxon>
        <taxon>Lactobacillales</taxon>
        <taxon>Streptococcaceae</taxon>
        <taxon>Streptococcus</taxon>
    </lineage>
</organism>
<name>G5K856_9STRE</name>
<sequence>METYNFDDKYTTKRVAQLQDMDKQDLINLMAKYELELLDYADRLLSEEPISMDAGTGCGTVQLLGQSVTELVSQLDKDKEYKGIYSI</sequence>
<proteinExistence type="predicted"/>
<accession>G5K856</accession>
<evidence type="ECO:0000313" key="2">
    <source>
        <dbReference type="Proteomes" id="UP000003217"/>
    </source>
</evidence>